<dbReference type="OrthoDB" id="9554501at2"/>
<evidence type="ECO:0000313" key="2">
    <source>
        <dbReference type="Proteomes" id="UP000253772"/>
    </source>
</evidence>
<dbReference type="EMBL" id="CP037902">
    <property type="protein sequence ID" value="QBP14412.1"/>
    <property type="molecule type" value="Genomic_DNA"/>
</dbReference>
<dbReference type="AlphaFoldDB" id="A0A482J2Y4"/>
<organism evidence="1 2">
    <name type="scientific">Cupriavidus metallidurans</name>
    <dbReference type="NCBI Taxonomy" id="119219"/>
    <lineage>
        <taxon>Bacteria</taxon>
        <taxon>Pseudomonadati</taxon>
        <taxon>Pseudomonadota</taxon>
        <taxon>Betaproteobacteria</taxon>
        <taxon>Burkholderiales</taxon>
        <taxon>Burkholderiaceae</taxon>
        <taxon>Cupriavidus</taxon>
    </lineage>
</organism>
<keyword evidence="1" id="KW-0614">Plasmid</keyword>
<accession>A0A482J2Y4</accession>
<sequence length="120" mass="13138">MPLCNVNSGETQMHQQLAVRQASLSVEAVISKQVRLYDNGGKTLDRYTAVYLFDRERTGMYGARGMNESPFHGIGAYCSAAPGRHLGRRVSLADLPSDCQRLVRTDVGSFIAAQTESQAD</sequence>
<dbReference type="Proteomes" id="UP000253772">
    <property type="component" value="Plasmid p1"/>
</dbReference>
<geneLocation type="plasmid" evidence="1">
    <name>p1</name>
</geneLocation>
<evidence type="ECO:0000313" key="1">
    <source>
        <dbReference type="EMBL" id="QBP14412.1"/>
    </source>
</evidence>
<proteinExistence type="predicted"/>
<protein>
    <submittedName>
        <fullName evidence="1">Uncharacterized protein</fullName>
    </submittedName>
</protein>
<name>A0A482J2Y4_9BURK</name>
<reference evidence="1 2" key="1">
    <citation type="submission" date="2019-03" db="EMBL/GenBank/DDBJ databases">
        <title>Comparative insights into the high quality Complete genome sequence of highly metal resistant Cupriavidus metallidurans strain BS1 isolated from a gold-copper mine.</title>
        <authorList>
            <person name="Mazhar H.S."/>
            <person name="Rensing C."/>
        </authorList>
    </citation>
    <scope>NUCLEOTIDE SEQUENCE [LARGE SCALE GENOMIC DNA]</scope>
    <source>
        <strain evidence="1 2">BS1</strain>
        <plasmid evidence="1 2">p1</plasmid>
    </source>
</reference>
<gene>
    <name evidence="1" type="ORF">DDF84_032345</name>
</gene>